<dbReference type="STRING" id="1076935.U4LMJ5"/>
<proteinExistence type="inferred from homology"/>
<dbReference type="GO" id="GO:0046514">
    <property type="term" value="P:ceramide catabolic process"/>
    <property type="evidence" value="ECO:0007669"/>
    <property type="project" value="TreeGrafter"/>
</dbReference>
<evidence type="ECO:0000256" key="4">
    <source>
        <dbReference type="ARBA" id="ARBA00022801"/>
    </source>
</evidence>
<keyword evidence="11" id="KW-1185">Reference proteome</keyword>
<feature type="chain" id="PRO_5004652181" evidence="9">
    <location>
        <begin position="21"/>
        <end position="323"/>
    </location>
</feature>
<comment type="subcellular location">
    <subcellularLocation>
        <location evidence="1">Membrane</location>
        <topology evidence="1">Multi-pass membrane protein</topology>
    </subcellularLocation>
</comment>
<feature type="transmembrane region" description="Helical" evidence="8">
    <location>
        <begin position="271"/>
        <end position="291"/>
    </location>
</feature>
<dbReference type="Pfam" id="PF05875">
    <property type="entry name" value="Ceramidase"/>
    <property type="match status" value="1"/>
</dbReference>
<dbReference type="GO" id="GO:0046513">
    <property type="term" value="P:ceramide biosynthetic process"/>
    <property type="evidence" value="ECO:0007669"/>
    <property type="project" value="TreeGrafter"/>
</dbReference>
<evidence type="ECO:0000256" key="6">
    <source>
        <dbReference type="ARBA" id="ARBA00023136"/>
    </source>
</evidence>
<evidence type="ECO:0000256" key="2">
    <source>
        <dbReference type="ARBA" id="ARBA00009780"/>
    </source>
</evidence>
<organism evidence="10 11">
    <name type="scientific">Pyronema omphalodes (strain CBS 100304)</name>
    <name type="common">Pyronema confluens</name>
    <dbReference type="NCBI Taxonomy" id="1076935"/>
    <lineage>
        <taxon>Eukaryota</taxon>
        <taxon>Fungi</taxon>
        <taxon>Dikarya</taxon>
        <taxon>Ascomycota</taxon>
        <taxon>Pezizomycotina</taxon>
        <taxon>Pezizomycetes</taxon>
        <taxon>Pezizales</taxon>
        <taxon>Pyronemataceae</taxon>
        <taxon>Pyronema</taxon>
    </lineage>
</organism>
<feature type="transmembrane region" description="Helical" evidence="8">
    <location>
        <begin position="164"/>
        <end position="183"/>
    </location>
</feature>
<keyword evidence="3 8" id="KW-0812">Transmembrane</keyword>
<keyword evidence="5 8" id="KW-1133">Transmembrane helix</keyword>
<dbReference type="PANTHER" id="PTHR46187:SF1">
    <property type="entry name" value="ALKALINE PHYTOCERAMIDASE"/>
    <property type="match status" value="1"/>
</dbReference>
<protein>
    <submittedName>
        <fullName evidence="10">Similar to Alkaline ceramidase YPC1 acc. no. P38298</fullName>
    </submittedName>
</protein>
<sequence>MKTIFSTFVLIATLTTGVLSSPHALPVTLMPETSDIETRAAASCQTGYRQCPDNLCCPNGWSCCYPAKRCCPPEAPWCGGATGGSCRMNPGIVLAAYGISKSPSRDKVVLWSYGLMGFVGVGSTLFHGSLKFSTQMMDELGMVYATATALYSILTIDLRQWSRWLAMFLFTSMAMLTVVHCNATEPSIQRLCFTTMIYGTFIRCYMLIKRVKDERVRKEMKTIAKVGTGFYITGTLIWMFDEMRCQDLKNIRDVVGLPWGLVFEAHGWRHVLTAVGVYCYLVFVEYLRLALYSTHPLSTMRVAWRLNFFPHLELISNDPRKRI</sequence>
<feature type="transmembrane region" description="Helical" evidence="8">
    <location>
        <begin position="222"/>
        <end position="240"/>
    </location>
</feature>
<dbReference type="InterPro" id="IPR008901">
    <property type="entry name" value="ACER"/>
</dbReference>
<evidence type="ECO:0000313" key="10">
    <source>
        <dbReference type="EMBL" id="CCX33173.1"/>
    </source>
</evidence>
<gene>
    <name evidence="10" type="ORF">PCON_14213</name>
</gene>
<feature type="transmembrane region" description="Helical" evidence="8">
    <location>
        <begin position="110"/>
        <end position="128"/>
    </location>
</feature>
<feature type="transmembrane region" description="Helical" evidence="8">
    <location>
        <begin position="140"/>
        <end position="158"/>
    </location>
</feature>
<evidence type="ECO:0000313" key="11">
    <source>
        <dbReference type="Proteomes" id="UP000018144"/>
    </source>
</evidence>
<dbReference type="Proteomes" id="UP000018144">
    <property type="component" value="Unassembled WGS sequence"/>
</dbReference>
<dbReference type="AlphaFoldDB" id="U4LMJ5"/>
<keyword evidence="6 8" id="KW-0472">Membrane</keyword>
<feature type="binding site" evidence="7">
    <location>
        <position position="270"/>
    </location>
    <ligand>
        <name>Zn(2+)</name>
        <dbReference type="ChEBI" id="CHEBI:29105"/>
        <note>catalytic</note>
    </ligand>
</feature>
<evidence type="ECO:0000256" key="3">
    <source>
        <dbReference type="ARBA" id="ARBA00022692"/>
    </source>
</evidence>
<feature type="binding site" evidence="7">
    <location>
        <position position="127"/>
    </location>
    <ligand>
        <name>Zn(2+)</name>
        <dbReference type="ChEBI" id="CHEBI:29105"/>
        <note>catalytic</note>
    </ligand>
</feature>
<evidence type="ECO:0000256" key="1">
    <source>
        <dbReference type="ARBA" id="ARBA00004141"/>
    </source>
</evidence>
<comment type="similarity">
    <text evidence="2">Belongs to the alkaline ceramidase family.</text>
</comment>
<dbReference type="eggNOG" id="KOG2329">
    <property type="taxonomic scope" value="Eukaryota"/>
</dbReference>
<dbReference type="PANTHER" id="PTHR46187">
    <property type="entry name" value="ALKALINE CERAMIDASE 3"/>
    <property type="match status" value="1"/>
</dbReference>
<accession>U4LMJ5</accession>
<keyword evidence="9" id="KW-0732">Signal</keyword>
<keyword evidence="7" id="KW-0862">Zinc</keyword>
<feature type="signal peptide" evidence="9">
    <location>
        <begin position="1"/>
        <end position="20"/>
    </location>
</feature>
<evidence type="ECO:0000256" key="7">
    <source>
        <dbReference type="PIRSR" id="PIRSR608901-2"/>
    </source>
</evidence>
<comment type="cofactor">
    <cofactor evidence="7">
        <name>Zn(2+)</name>
        <dbReference type="ChEBI" id="CHEBI:29105"/>
    </cofactor>
</comment>
<evidence type="ECO:0000256" key="9">
    <source>
        <dbReference type="SAM" id="SignalP"/>
    </source>
</evidence>
<feature type="binding site" evidence="7">
    <location>
        <position position="266"/>
    </location>
    <ligand>
        <name>Zn(2+)</name>
        <dbReference type="ChEBI" id="CHEBI:29105"/>
        <note>catalytic</note>
    </ligand>
</feature>
<keyword evidence="4" id="KW-0378">Hydrolase</keyword>
<keyword evidence="7" id="KW-0479">Metal-binding</keyword>
<dbReference type="GO" id="GO:0046872">
    <property type="term" value="F:metal ion binding"/>
    <property type="evidence" value="ECO:0007669"/>
    <property type="project" value="UniProtKB-KW"/>
</dbReference>
<reference evidence="10 11" key="1">
    <citation type="journal article" date="2013" name="PLoS Genet.">
        <title>The genome and development-dependent transcriptomes of Pyronema confluens: a window into fungal evolution.</title>
        <authorList>
            <person name="Traeger S."/>
            <person name="Altegoer F."/>
            <person name="Freitag M."/>
            <person name="Gabaldon T."/>
            <person name="Kempken F."/>
            <person name="Kumar A."/>
            <person name="Marcet-Houben M."/>
            <person name="Poggeler S."/>
            <person name="Stajich J.E."/>
            <person name="Nowrousian M."/>
        </authorList>
    </citation>
    <scope>NUCLEOTIDE SEQUENCE [LARGE SCALE GENOMIC DNA]</scope>
    <source>
        <strain evidence="11">CBS 100304</strain>
        <tissue evidence="10">Vegetative mycelium</tissue>
    </source>
</reference>
<dbReference type="GO" id="GO:0005789">
    <property type="term" value="C:endoplasmic reticulum membrane"/>
    <property type="evidence" value="ECO:0007669"/>
    <property type="project" value="TreeGrafter"/>
</dbReference>
<name>U4LMJ5_PYROM</name>
<evidence type="ECO:0000256" key="5">
    <source>
        <dbReference type="ARBA" id="ARBA00022989"/>
    </source>
</evidence>
<dbReference type="EMBL" id="HF936032">
    <property type="protein sequence ID" value="CCX33173.1"/>
    <property type="molecule type" value="Genomic_DNA"/>
</dbReference>
<evidence type="ECO:0000256" key="8">
    <source>
        <dbReference type="SAM" id="Phobius"/>
    </source>
</evidence>
<dbReference type="GO" id="GO:0016811">
    <property type="term" value="F:hydrolase activity, acting on carbon-nitrogen (but not peptide) bonds, in linear amides"/>
    <property type="evidence" value="ECO:0007669"/>
    <property type="project" value="InterPro"/>
</dbReference>
<dbReference type="OrthoDB" id="187171at2759"/>